<name>A0A1H8W4X4_9EURY</name>
<keyword evidence="3 6" id="KW-0812">Transmembrane</keyword>
<keyword evidence="9" id="KW-1185">Reference proteome</keyword>
<dbReference type="InterPro" id="IPR050545">
    <property type="entry name" value="Mycobact_MmpL"/>
</dbReference>
<keyword evidence="4 6" id="KW-1133">Transmembrane helix</keyword>
<reference evidence="9" key="1">
    <citation type="submission" date="2016-10" db="EMBL/GenBank/DDBJ databases">
        <authorList>
            <person name="Varghese N."/>
            <person name="Submissions S."/>
        </authorList>
    </citation>
    <scope>NUCLEOTIDE SEQUENCE [LARGE SCALE GENOMIC DNA]</scope>
    <source>
        <strain evidence="9">IBRC-M 10043</strain>
    </source>
</reference>
<dbReference type="SUPFAM" id="SSF82866">
    <property type="entry name" value="Multidrug efflux transporter AcrB transmembrane domain"/>
    <property type="match status" value="2"/>
</dbReference>
<feature type="transmembrane region" description="Helical" evidence="6">
    <location>
        <begin position="240"/>
        <end position="259"/>
    </location>
</feature>
<feature type="transmembrane region" description="Helical" evidence="6">
    <location>
        <begin position="294"/>
        <end position="316"/>
    </location>
</feature>
<evidence type="ECO:0000256" key="5">
    <source>
        <dbReference type="ARBA" id="ARBA00023136"/>
    </source>
</evidence>
<dbReference type="GO" id="GO:0005886">
    <property type="term" value="C:plasma membrane"/>
    <property type="evidence" value="ECO:0007669"/>
    <property type="project" value="UniProtKB-SubCell"/>
</dbReference>
<evidence type="ECO:0000256" key="1">
    <source>
        <dbReference type="ARBA" id="ARBA00004651"/>
    </source>
</evidence>
<dbReference type="OrthoDB" id="42357at2157"/>
<feature type="transmembrane region" description="Helical" evidence="6">
    <location>
        <begin position="366"/>
        <end position="388"/>
    </location>
</feature>
<evidence type="ECO:0000259" key="7">
    <source>
        <dbReference type="PROSITE" id="PS50156"/>
    </source>
</evidence>
<protein>
    <submittedName>
        <fullName evidence="8">Predicted exporter protein, RND superfamily</fullName>
    </submittedName>
</protein>
<comment type="subcellular location">
    <subcellularLocation>
        <location evidence="1">Cell membrane</location>
        <topology evidence="1">Multi-pass membrane protein</topology>
    </subcellularLocation>
</comment>
<dbReference type="InterPro" id="IPR004869">
    <property type="entry name" value="MMPL_dom"/>
</dbReference>
<feature type="transmembrane region" description="Helical" evidence="6">
    <location>
        <begin position="432"/>
        <end position="451"/>
    </location>
</feature>
<evidence type="ECO:0000256" key="3">
    <source>
        <dbReference type="ARBA" id="ARBA00022692"/>
    </source>
</evidence>
<dbReference type="PROSITE" id="PS50156">
    <property type="entry name" value="SSD"/>
    <property type="match status" value="2"/>
</dbReference>
<dbReference type="RefSeq" id="WP_092664464.1">
    <property type="nucleotide sequence ID" value="NZ_FOCX01000048.1"/>
</dbReference>
<feature type="transmembrane region" description="Helical" evidence="6">
    <location>
        <begin position="683"/>
        <end position="704"/>
    </location>
</feature>
<evidence type="ECO:0000256" key="4">
    <source>
        <dbReference type="ARBA" id="ARBA00022989"/>
    </source>
</evidence>
<keyword evidence="2" id="KW-1003">Cell membrane</keyword>
<feature type="transmembrane region" description="Helical" evidence="6">
    <location>
        <begin position="337"/>
        <end position="354"/>
    </location>
</feature>
<organism evidence="8 9">
    <name type="scientific">Halorientalis persicus</name>
    <dbReference type="NCBI Taxonomy" id="1367881"/>
    <lineage>
        <taxon>Archaea</taxon>
        <taxon>Methanobacteriati</taxon>
        <taxon>Methanobacteriota</taxon>
        <taxon>Stenosarchaea group</taxon>
        <taxon>Halobacteria</taxon>
        <taxon>Halobacteriales</taxon>
        <taxon>Haloarculaceae</taxon>
        <taxon>Halorientalis</taxon>
    </lineage>
</organism>
<evidence type="ECO:0000313" key="9">
    <source>
        <dbReference type="Proteomes" id="UP000198775"/>
    </source>
</evidence>
<feature type="domain" description="SSD" evidence="7">
    <location>
        <begin position="266"/>
        <end position="391"/>
    </location>
</feature>
<feature type="transmembrane region" description="Helical" evidence="6">
    <location>
        <begin position="21"/>
        <end position="41"/>
    </location>
</feature>
<feature type="domain" description="SSD" evidence="7">
    <location>
        <begin position="648"/>
        <end position="809"/>
    </location>
</feature>
<evidence type="ECO:0000256" key="6">
    <source>
        <dbReference type="SAM" id="Phobius"/>
    </source>
</evidence>
<feature type="transmembrane region" description="Helical" evidence="6">
    <location>
        <begin position="654"/>
        <end position="676"/>
    </location>
</feature>
<evidence type="ECO:0000256" key="2">
    <source>
        <dbReference type="ARBA" id="ARBA00022475"/>
    </source>
</evidence>
<feature type="transmembrane region" description="Helical" evidence="6">
    <location>
        <begin position="784"/>
        <end position="810"/>
    </location>
</feature>
<proteinExistence type="predicted"/>
<evidence type="ECO:0000313" key="8">
    <source>
        <dbReference type="EMBL" id="SEP22691.1"/>
    </source>
</evidence>
<keyword evidence="5 6" id="KW-0472">Membrane</keyword>
<accession>A0A1H8W4X4</accession>
<dbReference type="EMBL" id="FOCX01000048">
    <property type="protein sequence ID" value="SEP22691.1"/>
    <property type="molecule type" value="Genomic_DNA"/>
</dbReference>
<sequence>MIDYQKYIEVIDDWIVNRDTTVVGIFLVLTLLLAGGFGMTATDSGTSQFTEGVPAQEAFDDVNDNFERQPFESGTGTTTLIHKSNNVLSKSAVLDMLRAQHRIKEDDSQDVVGTSSVAQAVALSIDQNATTLPAQIDAVEAAPTSVVKQAARQTLEERPSIAGLLSNDLNRREPSASATITTVTHSVEGTSDSAGTQGTSPLTPIQQEGVFIVGSTGADITVFGSGLISAELGSVISDSLILVIPAAVILILFFLIVSYRDPFDLLIGLICLGMAIMWTFGFMGWAGIPFTQMLIAVPPLLLAVGIDFGIHAVNRYREERVKGTEISPSMRITTDQLLPAFFIVTGTTVLGFAANGVSDLAPIRDFGLVAAVGIIFTFLIFGIFLPSLKHFIDRKRDKYNLPTFSTAPIGSEDSAVGRVLTVGVGIARRAPYAFFVVVVLSTAVMGAYGTGVDTRFTTEDFLPPEDNPEYLEELPASLAPSEYTVTDNINFLEDNFESSESDSVTIYIEGSMQQDYALESIYKANQNPPDSFVSNGRRASATSILGIINQYEQQSPEFRRLVQSNDINNNGIPDKNLPVIYDELYASPYGDQARSYLTDDYSKARIVYSVKSDSSQAEITEDTRALADDMRFDATATGSVVVLKAVSDVIAESAYISLALAILASAIFLVIAYWILEQRPSLGIANLVPILVTIAALAATMRYLDIPFNVLTGTTLSIGIGLGIDYSAHLVHRFSEEFRGSTTLFEALSVTVSGTGGALAGSMVTTTTGTGVLVLAITPILGQFGLLIALSVLYSFTASIVILPATLVVWDEARKVSPV</sequence>
<gene>
    <name evidence="8" type="ORF">SAMN05216388_104812</name>
</gene>
<dbReference type="Proteomes" id="UP000198775">
    <property type="component" value="Unassembled WGS sequence"/>
</dbReference>
<dbReference type="AlphaFoldDB" id="A0A1H8W4X4"/>
<dbReference type="InterPro" id="IPR000731">
    <property type="entry name" value="SSD"/>
</dbReference>
<feature type="transmembrane region" description="Helical" evidence="6">
    <location>
        <begin position="266"/>
        <end position="288"/>
    </location>
</feature>
<dbReference type="Gene3D" id="1.20.1640.10">
    <property type="entry name" value="Multidrug efflux transporter AcrB transmembrane domain"/>
    <property type="match status" value="2"/>
</dbReference>
<dbReference type="Pfam" id="PF03176">
    <property type="entry name" value="MMPL"/>
    <property type="match status" value="2"/>
</dbReference>
<dbReference type="PANTHER" id="PTHR33406">
    <property type="entry name" value="MEMBRANE PROTEIN MJ1562-RELATED"/>
    <property type="match status" value="1"/>
</dbReference>
<dbReference type="PANTHER" id="PTHR33406:SF12">
    <property type="entry name" value="BLR2997 PROTEIN"/>
    <property type="match status" value="1"/>
</dbReference>